<evidence type="ECO:0000259" key="9">
    <source>
        <dbReference type="PROSITE" id="PS51717"/>
    </source>
</evidence>
<comment type="similarity">
    <text evidence="3">Belongs to the TRAFAC class dynamin-like GTPase superfamily. Very large inducible GTPase (VLIG) family.</text>
</comment>
<evidence type="ECO:0000256" key="7">
    <source>
        <dbReference type="ARBA" id="ARBA00023242"/>
    </source>
</evidence>
<dbReference type="PROSITE" id="PS51717">
    <property type="entry name" value="G_VLIG"/>
    <property type="match status" value="1"/>
</dbReference>
<dbReference type="GO" id="GO:0005634">
    <property type="term" value="C:nucleus"/>
    <property type="evidence" value="ECO:0007669"/>
    <property type="project" value="UniProtKB-SubCell"/>
</dbReference>
<name>W5LSP5_ASTMX</name>
<evidence type="ECO:0000256" key="2">
    <source>
        <dbReference type="ARBA" id="ARBA00004496"/>
    </source>
</evidence>
<keyword evidence="7" id="KW-0539">Nucleus</keyword>
<evidence type="ECO:0000256" key="3">
    <source>
        <dbReference type="ARBA" id="ARBA00006828"/>
    </source>
</evidence>
<dbReference type="Pfam" id="PF25974">
    <property type="entry name" value="URGCP_9th"/>
    <property type="match status" value="1"/>
</dbReference>
<dbReference type="Gene3D" id="3.40.50.300">
    <property type="entry name" value="P-loop containing nucleotide triphosphate hydrolases"/>
    <property type="match status" value="1"/>
</dbReference>
<feature type="coiled-coil region" evidence="8">
    <location>
        <begin position="1325"/>
        <end position="1352"/>
    </location>
</feature>
<evidence type="ECO:0000256" key="8">
    <source>
        <dbReference type="SAM" id="Coils"/>
    </source>
</evidence>
<dbReference type="Bgee" id="ENSAMXG00000025294">
    <property type="expression patterns" value="Expressed in pharyngeal gill and 3 other cell types or tissues"/>
</dbReference>
<dbReference type="InterPro" id="IPR027417">
    <property type="entry name" value="P-loop_NTPase"/>
</dbReference>
<dbReference type="GO" id="GO:0005737">
    <property type="term" value="C:cytoplasm"/>
    <property type="evidence" value="ECO:0007669"/>
    <property type="project" value="UniProtKB-SubCell"/>
</dbReference>
<reference evidence="11" key="1">
    <citation type="submission" date="2013-03" db="EMBL/GenBank/DDBJ databases">
        <authorList>
            <person name="Jeffery W."/>
            <person name="Warren W."/>
            <person name="Wilson R.K."/>
        </authorList>
    </citation>
    <scope>NUCLEOTIDE SEQUENCE</scope>
    <source>
        <strain evidence="11">female</strain>
    </source>
</reference>
<feature type="domain" description="VLIG-type G" evidence="9">
    <location>
        <begin position="572"/>
        <end position="789"/>
    </location>
</feature>
<dbReference type="SUPFAM" id="SSF52540">
    <property type="entry name" value="P-loop containing nucleoside triphosphate hydrolases"/>
    <property type="match status" value="1"/>
</dbReference>
<dbReference type="GeneTree" id="ENSGT00940000163472"/>
<organism evidence="10 11">
    <name type="scientific">Astyanax mexicanus</name>
    <name type="common">Blind cave fish</name>
    <name type="synonym">Astyanax fasciatus mexicanus</name>
    <dbReference type="NCBI Taxonomy" id="7994"/>
    <lineage>
        <taxon>Eukaryota</taxon>
        <taxon>Metazoa</taxon>
        <taxon>Chordata</taxon>
        <taxon>Craniata</taxon>
        <taxon>Vertebrata</taxon>
        <taxon>Euteleostomi</taxon>
        <taxon>Actinopterygii</taxon>
        <taxon>Neopterygii</taxon>
        <taxon>Teleostei</taxon>
        <taxon>Ostariophysi</taxon>
        <taxon>Characiformes</taxon>
        <taxon>Characoidei</taxon>
        <taxon>Acestrorhamphidae</taxon>
        <taxon>Acestrorhamphinae</taxon>
        <taxon>Astyanax</taxon>
    </lineage>
</organism>
<dbReference type="Pfam" id="PF25496">
    <property type="entry name" value="URGCP"/>
    <property type="match status" value="1"/>
</dbReference>
<accession>W5LSP5</accession>
<reference evidence="10" key="4">
    <citation type="submission" date="2025-09" db="UniProtKB">
        <authorList>
            <consortium name="Ensembl"/>
        </authorList>
    </citation>
    <scope>IDENTIFICATION</scope>
</reference>
<reference evidence="10" key="3">
    <citation type="submission" date="2025-08" db="UniProtKB">
        <authorList>
            <consortium name="Ensembl"/>
        </authorList>
    </citation>
    <scope>IDENTIFICATION</scope>
</reference>
<keyword evidence="6" id="KW-0342">GTP-binding</keyword>
<evidence type="ECO:0000256" key="1">
    <source>
        <dbReference type="ARBA" id="ARBA00004123"/>
    </source>
</evidence>
<proteinExistence type="inferred from homology"/>
<dbReference type="InterPro" id="IPR057365">
    <property type="entry name" value="URGCP"/>
</dbReference>
<keyword evidence="11" id="KW-1185">Reference proteome</keyword>
<dbReference type="eggNOG" id="ENOG502QVVR">
    <property type="taxonomic scope" value="Eukaryota"/>
</dbReference>
<evidence type="ECO:0000313" key="10">
    <source>
        <dbReference type="Ensembl" id="ENSAMXP00000026000.2"/>
    </source>
</evidence>
<evidence type="ECO:0000256" key="5">
    <source>
        <dbReference type="ARBA" id="ARBA00022741"/>
    </source>
</evidence>
<keyword evidence="8" id="KW-0175">Coiled coil</keyword>
<dbReference type="PANTHER" id="PTHR22796">
    <property type="entry name" value="URG4-RELATED"/>
    <property type="match status" value="1"/>
</dbReference>
<comment type="subcellular location">
    <subcellularLocation>
        <location evidence="2">Cytoplasm</location>
    </subcellularLocation>
    <subcellularLocation>
        <location evidence="1">Nucleus</location>
    </subcellularLocation>
</comment>
<dbReference type="GO" id="GO:0005525">
    <property type="term" value="F:GTP binding"/>
    <property type="evidence" value="ECO:0007669"/>
    <property type="project" value="UniProtKB-KW"/>
</dbReference>
<dbReference type="InterPro" id="IPR058641">
    <property type="entry name" value="GVIN1_dom"/>
</dbReference>
<dbReference type="HOGENOM" id="CLU_002276_0_0_1"/>
<dbReference type="PANTHER" id="PTHR22796:SF6">
    <property type="entry name" value="INTERFERON-INDUCED VERY LARGE GTPASE 1-RELATED"/>
    <property type="match status" value="1"/>
</dbReference>
<dbReference type="InParanoid" id="W5LSP5"/>
<evidence type="ECO:0000313" key="11">
    <source>
        <dbReference type="Proteomes" id="UP000018467"/>
    </source>
</evidence>
<protein>
    <recommendedName>
        <fullName evidence="9">VLIG-type G domain-containing protein</fullName>
    </recommendedName>
</protein>
<sequence length="1467" mass="169702">MPPKNPRRENDHGSNFPKKACLLMNYRARCGESGQINKNQILTVTDNDDECDFYTALSKSSSEEAVQSSLVHPMDVQMAVFHCSDNFLKQLIVTKLSQCQYALPLLVPDPFTGEIEFPLWTFRQIRKSWKSTNSSMRTISKEKSIATLDTPMVSFCRLGNTSTSKSELMNRLINERHDTFFHGDCPGSSRNRLLMDGVVEIAWYCPSGKSTDHFTECVAFCNLHGDAETHEKQLEILTEMSSVNVVVLDDQEKIKRSTKLQELYKLSKPLICLLSEESSSVTQLRSGKYRIGIKNRNQSDVSAELRKTIGGLISKTFTLEKLAELSNIKVDEENGECKRGKNSAKTMTNFLDEKDIFTMKETHFPCHGRLWKNWCQKNKELHRPQGGNIELTRSRLRLEMEEIREQQKACGLTKFMKLFIEKLNTQTAEEMRYFLKWITIFLDDHNSYLSSLQKKYDDKWTKILNLKKKHDESGKLEKEQTELEKISENLNAATFGLEHIFREIGQIYESHMSVKKNKKQAEEKLNRLCLPELAADLIISGYPLELMDGDAAHVPLIWVSAVLDELSRKLGDQRVFVLSVLGIQSSGKSTMLNAMFGLQFAVSAGRCTRGAFMELKFDYILVVDTEGLRAPELAGMSTRHHDNELATFVVGLGNLTLINIFGEKPTGMMKKVRLNPRCVFVHQNVTDVAAGDKNMEGRKRLQETLDEMTKLAAKEEVCEAESFSDVIAFDVQEDVRYFAHLWEGSPPMAPPNPSYSECVQELKNTILKKASTSHTLTLSEFSTRLKDLWSALLQENFVFSFRNTLEIATYRKLESEFSKWTWNLRSAMLSTEDKLLNRIANGDHVGEKDLIINMKKTREEVTKSMRQFFEEDRDKDTLIQWNSRFTSKIEELHDELIRESKRKLGEVIEQKKTKETLEKIKTDYENKLFNLSKELALSQNKEKMDEDTLKREFYNVWRTWITDLTKDTPKIKDFDFWEDVTRILSESFEMSLVHDRLSLKTYKTIDINLSNKREQPQTQTKRGWTFNHVQFVRNLFLKKKDANAEDHSDLINDIVEKTSKSAEAILRAQSGYNSGQVQEIIELVKNTVKDYQTKKQSYLFSRELTVDLCLFACDLTEPTFLEYHEQFTKANDPEHYLESQKEQYYNVYKNFCQGATTTAIFGELLCSKLEPSILEAVYNQTVINVAAEMRASIPALRSNRSNLEKHILKTLAEKENFEDYREYIHSPKQYFTRFIMNQADKYLNIEKYKIQTIFRGNLENMKLKINNAVFVATDEVLNEKGNANMWMECFSKTLIKDLKFTEISNVDSMEIRDVEFLSKIVTEGLTKMVKNLKEADIKLEMLQKRSEEILTDHFCQCCWAQCPFCKAICIGTMKDHDGEHCVPFHRADGIRGMSYRGTEDLCSDFCTTAVQTDKECFPSKEEKSVPYKQYRTAGGEYATWNITPDCSELPYWKWFLLQLFKFKLFNI</sequence>
<dbReference type="Pfam" id="PF25683">
    <property type="entry name" value="URGCP_GTPase"/>
    <property type="match status" value="1"/>
</dbReference>
<reference evidence="11" key="2">
    <citation type="journal article" date="2014" name="Nat. Commun.">
        <title>The cavefish genome reveals candidate genes for eye loss.</title>
        <authorList>
            <person name="McGaugh S.E."/>
            <person name="Gross J.B."/>
            <person name="Aken B."/>
            <person name="Blin M."/>
            <person name="Borowsky R."/>
            <person name="Chalopin D."/>
            <person name="Hinaux H."/>
            <person name="Jeffery W.R."/>
            <person name="Keene A."/>
            <person name="Ma L."/>
            <person name="Minx P."/>
            <person name="Murphy D."/>
            <person name="O'Quin K.E."/>
            <person name="Retaux S."/>
            <person name="Rohner N."/>
            <person name="Searle S.M."/>
            <person name="Stahl B.A."/>
            <person name="Tabin C."/>
            <person name="Volff J.N."/>
            <person name="Yoshizawa M."/>
            <person name="Warren W.C."/>
        </authorList>
    </citation>
    <scope>NUCLEOTIDE SEQUENCE [LARGE SCALE GENOMIC DNA]</scope>
    <source>
        <strain evidence="11">female</strain>
    </source>
</reference>
<dbReference type="InterPro" id="IPR030383">
    <property type="entry name" value="G_VLIG_dom"/>
</dbReference>
<evidence type="ECO:0000256" key="6">
    <source>
        <dbReference type="ARBA" id="ARBA00023134"/>
    </source>
</evidence>
<keyword evidence="5" id="KW-0547">Nucleotide-binding</keyword>
<keyword evidence="4" id="KW-0963">Cytoplasm</keyword>
<feature type="coiled-coil region" evidence="8">
    <location>
        <begin position="914"/>
        <end position="941"/>
    </location>
</feature>
<evidence type="ECO:0000256" key="4">
    <source>
        <dbReference type="ARBA" id="ARBA00022490"/>
    </source>
</evidence>
<dbReference type="Ensembl" id="ENSAMXT00000026020.2">
    <property type="protein sequence ID" value="ENSAMXP00000026000.2"/>
    <property type="gene ID" value="ENSAMXG00000025294.2"/>
</dbReference>
<dbReference type="Proteomes" id="UP000018467">
    <property type="component" value="Unassembled WGS sequence"/>
</dbReference>